<feature type="non-terminal residue" evidence="1">
    <location>
        <position position="51"/>
    </location>
</feature>
<name>A0A0B7APG8_9EUPU</name>
<proteinExistence type="predicted"/>
<reference evidence="1" key="1">
    <citation type="submission" date="2014-12" db="EMBL/GenBank/DDBJ databases">
        <title>Insight into the proteome of Arion vulgaris.</title>
        <authorList>
            <person name="Aradska J."/>
            <person name="Bulat T."/>
            <person name="Smidak R."/>
            <person name="Sarate P."/>
            <person name="Gangsoo J."/>
            <person name="Sialana F."/>
            <person name="Bilban M."/>
            <person name="Lubec G."/>
        </authorList>
    </citation>
    <scope>NUCLEOTIDE SEQUENCE</scope>
    <source>
        <tissue evidence="1">Skin</tissue>
    </source>
</reference>
<gene>
    <name evidence="1" type="primary">ORF131594</name>
</gene>
<dbReference type="AlphaFoldDB" id="A0A0B7APG8"/>
<organism evidence="1">
    <name type="scientific">Arion vulgaris</name>
    <dbReference type="NCBI Taxonomy" id="1028688"/>
    <lineage>
        <taxon>Eukaryota</taxon>
        <taxon>Metazoa</taxon>
        <taxon>Spiralia</taxon>
        <taxon>Lophotrochozoa</taxon>
        <taxon>Mollusca</taxon>
        <taxon>Gastropoda</taxon>
        <taxon>Heterobranchia</taxon>
        <taxon>Euthyneura</taxon>
        <taxon>Panpulmonata</taxon>
        <taxon>Eupulmonata</taxon>
        <taxon>Stylommatophora</taxon>
        <taxon>Helicina</taxon>
        <taxon>Arionoidea</taxon>
        <taxon>Arionidae</taxon>
        <taxon>Arion</taxon>
    </lineage>
</organism>
<accession>A0A0B7APG8</accession>
<protein>
    <submittedName>
        <fullName evidence="1">Uncharacterized protein</fullName>
    </submittedName>
</protein>
<evidence type="ECO:0000313" key="1">
    <source>
        <dbReference type="EMBL" id="CEK82462.1"/>
    </source>
</evidence>
<sequence length="51" mass="5869">MQSTIQREILCNIKSTVGTNRFQRSHVFVNLSTQKWNSLLSEMAELTAVRT</sequence>
<dbReference type="EMBL" id="HACG01035597">
    <property type="protein sequence ID" value="CEK82462.1"/>
    <property type="molecule type" value="Transcribed_RNA"/>
</dbReference>